<protein>
    <recommendedName>
        <fullName evidence="6">G-protein coupled receptors family 1 profile domain-containing protein</fullName>
    </recommendedName>
</protein>
<feature type="domain" description="G-protein coupled receptors family 1 profile" evidence="6">
    <location>
        <begin position="23"/>
        <end position="255"/>
    </location>
</feature>
<comment type="caution">
    <text evidence="7">The sequence shown here is derived from an EMBL/GenBank/DDBJ whole genome shotgun (WGS) entry which is preliminary data.</text>
</comment>
<gene>
    <name evidence="7" type="ORF">BOKJ2_LOCUS10123</name>
</gene>
<dbReference type="Proteomes" id="UP000783686">
    <property type="component" value="Unassembled WGS sequence"/>
</dbReference>
<dbReference type="PANTHER" id="PTHR23360">
    <property type="entry name" value="G-PROTEIN COUPLED RECEPTORS FAMILY 1 PROFILE DOMAIN-CONTAINING PROTEIN-RELATED"/>
    <property type="match status" value="1"/>
</dbReference>
<reference evidence="7" key="1">
    <citation type="submission" date="2020-09" db="EMBL/GenBank/DDBJ databases">
        <authorList>
            <person name="Kikuchi T."/>
        </authorList>
    </citation>
    <scope>NUCLEOTIDE SEQUENCE</scope>
    <source>
        <strain evidence="7">SH1</strain>
    </source>
</reference>
<dbReference type="AlphaFoldDB" id="A0A811L2N5"/>
<evidence type="ECO:0000313" key="8">
    <source>
        <dbReference type="Proteomes" id="UP000614601"/>
    </source>
</evidence>
<evidence type="ECO:0000256" key="5">
    <source>
        <dbReference type="SAM" id="Phobius"/>
    </source>
</evidence>
<dbReference type="Proteomes" id="UP000614601">
    <property type="component" value="Unassembled WGS sequence"/>
</dbReference>
<dbReference type="SMART" id="SM01381">
    <property type="entry name" value="7TM_GPCR_Srsx"/>
    <property type="match status" value="1"/>
</dbReference>
<evidence type="ECO:0000256" key="4">
    <source>
        <dbReference type="ARBA" id="ARBA00023136"/>
    </source>
</evidence>
<dbReference type="GO" id="GO:0004930">
    <property type="term" value="F:G protein-coupled receptor activity"/>
    <property type="evidence" value="ECO:0007669"/>
    <property type="project" value="InterPro"/>
</dbReference>
<feature type="transmembrane region" description="Helical" evidence="5">
    <location>
        <begin position="41"/>
        <end position="62"/>
    </location>
</feature>
<dbReference type="Gene3D" id="1.20.1070.10">
    <property type="entry name" value="Rhodopsin 7-helix transmembrane proteins"/>
    <property type="match status" value="1"/>
</dbReference>
<feature type="transmembrane region" description="Helical" evidence="5">
    <location>
        <begin position="82"/>
        <end position="105"/>
    </location>
</feature>
<dbReference type="OrthoDB" id="5820127at2759"/>
<feature type="transmembrane region" description="Helical" evidence="5">
    <location>
        <begin position="200"/>
        <end position="224"/>
    </location>
</feature>
<evidence type="ECO:0000313" key="7">
    <source>
        <dbReference type="EMBL" id="CAD5223353.1"/>
    </source>
</evidence>
<feature type="transmembrane region" description="Helical" evidence="5">
    <location>
        <begin position="166"/>
        <end position="188"/>
    </location>
</feature>
<keyword evidence="4 5" id="KW-0472">Membrane</keyword>
<organism evidence="7 8">
    <name type="scientific">Bursaphelenchus okinawaensis</name>
    <dbReference type="NCBI Taxonomy" id="465554"/>
    <lineage>
        <taxon>Eukaryota</taxon>
        <taxon>Metazoa</taxon>
        <taxon>Ecdysozoa</taxon>
        <taxon>Nematoda</taxon>
        <taxon>Chromadorea</taxon>
        <taxon>Rhabditida</taxon>
        <taxon>Tylenchina</taxon>
        <taxon>Tylenchomorpha</taxon>
        <taxon>Aphelenchoidea</taxon>
        <taxon>Aphelenchoididae</taxon>
        <taxon>Bursaphelenchus</taxon>
    </lineage>
</organism>
<dbReference type="PANTHER" id="PTHR23360:SF5">
    <property type="entry name" value="G-PROTEIN COUPLED RECEPTORS FAMILY 1 PROFILE DOMAIN-CONTAINING PROTEIN"/>
    <property type="match status" value="1"/>
</dbReference>
<dbReference type="GO" id="GO:0016020">
    <property type="term" value="C:membrane"/>
    <property type="evidence" value="ECO:0007669"/>
    <property type="project" value="UniProtKB-SubCell"/>
</dbReference>
<evidence type="ECO:0000259" key="6">
    <source>
        <dbReference type="PROSITE" id="PS50262"/>
    </source>
</evidence>
<proteinExistence type="predicted"/>
<dbReference type="InterPro" id="IPR047130">
    <property type="entry name" value="7TM_GPCR_Srsx_nematod"/>
</dbReference>
<keyword evidence="8" id="KW-1185">Reference proteome</keyword>
<evidence type="ECO:0000256" key="1">
    <source>
        <dbReference type="ARBA" id="ARBA00004370"/>
    </source>
</evidence>
<keyword evidence="3 5" id="KW-1133">Transmembrane helix</keyword>
<feature type="transmembrane region" description="Helical" evidence="5">
    <location>
        <begin position="6"/>
        <end position="29"/>
    </location>
</feature>
<dbReference type="EMBL" id="CAJFDH010000005">
    <property type="protein sequence ID" value="CAD5223353.1"/>
    <property type="molecule type" value="Genomic_DNA"/>
</dbReference>
<comment type="subcellular location">
    <subcellularLocation>
        <location evidence="1">Membrane</location>
    </subcellularLocation>
</comment>
<dbReference type="SUPFAM" id="SSF81321">
    <property type="entry name" value="Family A G protein-coupled receptor-like"/>
    <property type="match status" value="1"/>
</dbReference>
<feature type="transmembrane region" description="Helical" evidence="5">
    <location>
        <begin position="236"/>
        <end position="257"/>
    </location>
</feature>
<dbReference type="InterPro" id="IPR019424">
    <property type="entry name" value="7TM_GPCR_Srsx"/>
</dbReference>
<dbReference type="InterPro" id="IPR000276">
    <property type="entry name" value="GPCR_Rhodpsn"/>
</dbReference>
<dbReference type="Pfam" id="PF10320">
    <property type="entry name" value="7TM_GPCR_Srsx"/>
    <property type="match status" value="1"/>
</dbReference>
<evidence type="ECO:0000256" key="3">
    <source>
        <dbReference type="ARBA" id="ARBA00022989"/>
    </source>
</evidence>
<accession>A0A811L2N5</accession>
<evidence type="ECO:0000256" key="2">
    <source>
        <dbReference type="ARBA" id="ARBA00022692"/>
    </source>
</evidence>
<feature type="transmembrane region" description="Helical" evidence="5">
    <location>
        <begin position="117"/>
        <end position="135"/>
    </location>
</feature>
<keyword evidence="2 5" id="KW-0812">Transmembrane</keyword>
<sequence>MQEISIDYVSCVLALCTTFGIFGNLNVIVASVRKAELRTTCSILIATTAFFDLIHECSHYIMFYVNFSSFSPTLLQCFQLQFFSMIGCNAGGILLLLTSIDRLYCILRPIDYKNINGALELTVCITIAVSYALWLNYEAYSSLLPIQDQTTICGLPSSFKNRAEQMFSLCTAFINFLTLLIYATIWLYVKKITKQRIPSLLRSIAAVAICGVGGWLLSFTLFVAALASMKIVPEQLVMYLGLPINISITLNYPIYFLMSRQYQRAFQEQLHILTCGVLHRGMRKTAAYSTTIARSRGTSSVAQTNS</sequence>
<dbReference type="EMBL" id="CAJFCW020000005">
    <property type="protein sequence ID" value="CAG9117611.1"/>
    <property type="molecule type" value="Genomic_DNA"/>
</dbReference>
<dbReference type="PROSITE" id="PS50262">
    <property type="entry name" value="G_PROTEIN_RECEP_F1_2"/>
    <property type="match status" value="1"/>
</dbReference>
<name>A0A811L2N5_9BILA</name>
<dbReference type="InterPro" id="IPR017452">
    <property type="entry name" value="GPCR_Rhodpsn_7TM"/>
</dbReference>